<dbReference type="AlphaFoldDB" id="A0A0R3TAI4"/>
<reference evidence="1 2" key="2">
    <citation type="submission" date="2018-11" db="EMBL/GenBank/DDBJ databases">
        <authorList>
            <consortium name="Pathogen Informatics"/>
        </authorList>
    </citation>
    <scope>NUCLEOTIDE SEQUENCE [LARGE SCALE GENOMIC DNA]</scope>
</reference>
<protein>
    <submittedName>
        <fullName evidence="3">Sulfatase domain-containing protein</fullName>
    </submittedName>
</protein>
<evidence type="ECO:0000313" key="1">
    <source>
        <dbReference type="EMBL" id="VDN99930.1"/>
    </source>
</evidence>
<gene>
    <name evidence="1" type="ORF">HNAJ_LOCUS4071</name>
</gene>
<evidence type="ECO:0000313" key="2">
    <source>
        <dbReference type="Proteomes" id="UP000278807"/>
    </source>
</evidence>
<evidence type="ECO:0000313" key="3">
    <source>
        <dbReference type="WBParaSite" id="HNAJ_0000407301-mRNA-1"/>
    </source>
</evidence>
<reference evidence="3" key="1">
    <citation type="submission" date="2017-02" db="UniProtKB">
        <authorList>
            <consortium name="WormBaseParasite"/>
        </authorList>
    </citation>
    <scope>IDENTIFICATION</scope>
</reference>
<dbReference type="EMBL" id="UZAE01002649">
    <property type="protein sequence ID" value="VDN99930.1"/>
    <property type="molecule type" value="Genomic_DNA"/>
</dbReference>
<keyword evidence="2" id="KW-1185">Reference proteome</keyword>
<sequence>MAGVDVVPSSIRYELVESKVIAERLGYDVLPDNFRESGSLPGGNYFAVAGFKKTHYYLYPSKEDFIAYFLNHYFDINFVSQNRRMRPYLIRFRGVPVRTFTDYPRLASVGAQPQEIISAVISKLPHLKIVHMAYCGIFISRRDEYYGIDDHRRVFLHTLCWYRRV</sequence>
<name>A0A0R3TAI4_RODNA</name>
<organism evidence="3">
    <name type="scientific">Rodentolepis nana</name>
    <name type="common">Dwarf tapeworm</name>
    <name type="synonym">Hymenolepis nana</name>
    <dbReference type="NCBI Taxonomy" id="102285"/>
    <lineage>
        <taxon>Eukaryota</taxon>
        <taxon>Metazoa</taxon>
        <taxon>Spiralia</taxon>
        <taxon>Lophotrochozoa</taxon>
        <taxon>Platyhelminthes</taxon>
        <taxon>Cestoda</taxon>
        <taxon>Eucestoda</taxon>
        <taxon>Cyclophyllidea</taxon>
        <taxon>Hymenolepididae</taxon>
        <taxon>Rodentolepis</taxon>
    </lineage>
</organism>
<accession>A0A0R3TAI4</accession>
<dbReference type="WBParaSite" id="HNAJ_0000407301-mRNA-1">
    <property type="protein sequence ID" value="HNAJ_0000407301-mRNA-1"/>
    <property type="gene ID" value="HNAJ_0000407301"/>
</dbReference>
<dbReference type="Proteomes" id="UP000278807">
    <property type="component" value="Unassembled WGS sequence"/>
</dbReference>
<proteinExistence type="predicted"/>